<dbReference type="EMBL" id="HACA01003606">
    <property type="protein sequence ID" value="CDW20967.1"/>
    <property type="molecule type" value="Transcribed_RNA"/>
</dbReference>
<organism evidence="1">
    <name type="scientific">Lepeophtheirus salmonis</name>
    <name type="common">Salmon louse</name>
    <name type="synonym">Caligus salmonis</name>
    <dbReference type="NCBI Taxonomy" id="72036"/>
    <lineage>
        <taxon>Eukaryota</taxon>
        <taxon>Metazoa</taxon>
        <taxon>Ecdysozoa</taxon>
        <taxon>Arthropoda</taxon>
        <taxon>Crustacea</taxon>
        <taxon>Multicrustacea</taxon>
        <taxon>Hexanauplia</taxon>
        <taxon>Copepoda</taxon>
        <taxon>Siphonostomatoida</taxon>
        <taxon>Caligidae</taxon>
        <taxon>Lepeophtheirus</taxon>
    </lineage>
</organism>
<dbReference type="AlphaFoldDB" id="A0A0K2T5W4"/>
<reference evidence="1" key="1">
    <citation type="submission" date="2014-05" db="EMBL/GenBank/DDBJ databases">
        <authorList>
            <person name="Chronopoulou M."/>
        </authorList>
    </citation>
    <scope>NUCLEOTIDE SEQUENCE</scope>
    <source>
        <tissue evidence="1">Whole organism</tissue>
    </source>
</reference>
<name>A0A0K2T5W4_LEPSM</name>
<protein>
    <submittedName>
        <fullName evidence="1">Uncharacterized protein</fullName>
    </submittedName>
</protein>
<evidence type="ECO:0000313" key="1">
    <source>
        <dbReference type="EMBL" id="CDW20967.1"/>
    </source>
</evidence>
<accession>A0A0K2T5W4</accession>
<proteinExistence type="predicted"/>
<sequence length="50" mass="5443">MMDTIGLPLDMHPKVVVESVGIRAIGVPKVSKRQLPLQLSLPPTAVFFKS</sequence>